<evidence type="ECO:0000256" key="2">
    <source>
        <dbReference type="ARBA" id="ARBA00022475"/>
    </source>
</evidence>
<dbReference type="GO" id="GO:0005886">
    <property type="term" value="C:plasma membrane"/>
    <property type="evidence" value="ECO:0007669"/>
    <property type="project" value="UniProtKB-SubCell"/>
</dbReference>
<dbReference type="SUPFAM" id="SSF81321">
    <property type="entry name" value="Family A G protein-coupled receptor-like"/>
    <property type="match status" value="1"/>
</dbReference>
<feature type="transmembrane region" description="Helical" evidence="6">
    <location>
        <begin position="239"/>
        <end position="259"/>
    </location>
</feature>
<reference evidence="8 9" key="1">
    <citation type="submission" date="2022-05" db="EMBL/GenBank/DDBJ databases">
        <authorList>
            <consortium name="Genoscope - CEA"/>
            <person name="William W."/>
        </authorList>
    </citation>
    <scope>NUCLEOTIDE SEQUENCE [LARGE SCALE GENOMIC DNA]</scope>
</reference>
<gene>
    <name evidence="8" type="ORF">PMEA_00024496</name>
</gene>
<dbReference type="PROSITE" id="PS50262">
    <property type="entry name" value="G_PROTEIN_RECEP_F1_2"/>
    <property type="match status" value="1"/>
</dbReference>
<proteinExistence type="predicted"/>
<organism evidence="8 9">
    <name type="scientific">Pocillopora meandrina</name>
    <dbReference type="NCBI Taxonomy" id="46732"/>
    <lineage>
        <taxon>Eukaryota</taxon>
        <taxon>Metazoa</taxon>
        <taxon>Cnidaria</taxon>
        <taxon>Anthozoa</taxon>
        <taxon>Hexacorallia</taxon>
        <taxon>Scleractinia</taxon>
        <taxon>Astrocoeniina</taxon>
        <taxon>Pocilloporidae</taxon>
        <taxon>Pocillopora</taxon>
    </lineage>
</organism>
<evidence type="ECO:0000256" key="4">
    <source>
        <dbReference type="ARBA" id="ARBA00022989"/>
    </source>
</evidence>
<dbReference type="InterPro" id="IPR017452">
    <property type="entry name" value="GPCR_Rhodpsn_7TM"/>
</dbReference>
<dbReference type="GO" id="GO:0004930">
    <property type="term" value="F:G protein-coupled receptor activity"/>
    <property type="evidence" value="ECO:0007669"/>
    <property type="project" value="InterPro"/>
</dbReference>
<dbReference type="Pfam" id="PF00001">
    <property type="entry name" value="7tm_1"/>
    <property type="match status" value="1"/>
</dbReference>
<comment type="subcellular location">
    <subcellularLocation>
        <location evidence="1">Cell membrane</location>
        <topology evidence="1">Multi-pass membrane protein</topology>
    </subcellularLocation>
</comment>
<keyword evidence="4 6" id="KW-1133">Transmembrane helix</keyword>
<sequence length="305" mass="34730">MANNISYTSPSNCLFLDTNLQPLPYISVANIIACVVNAIFAFIAASSNAIVLISVWKSPSLHTSQNTLLCSVAFSDLLVGAVIQPLDVVQRIMEETKNIEIYCRIRLAKNSLAWIISSVSFFILTIISAERLVALLKPFQHTRLVTHRRILRLVFSFWVVCAIIYLPRFFGLSNKTFFIIASILVFANLTVIAVSYVRIFQVIKLHQRRIDHEESLRSHFHGKMAEADMKRYKTFTVTAVYIVGLVVLFYIPFICYLVAYAMLGFTGPVKFTYICIETLSFVNSSINPFIYSYRLRNIRKAIVRT</sequence>
<feature type="non-terminal residue" evidence="8">
    <location>
        <position position="305"/>
    </location>
</feature>
<keyword evidence="9" id="KW-1185">Reference proteome</keyword>
<dbReference type="Proteomes" id="UP001159428">
    <property type="component" value="Unassembled WGS sequence"/>
</dbReference>
<feature type="transmembrane region" description="Helical" evidence="6">
    <location>
        <begin position="271"/>
        <end position="291"/>
    </location>
</feature>
<feature type="transmembrane region" description="Helical" evidence="6">
    <location>
        <begin position="150"/>
        <end position="170"/>
    </location>
</feature>
<evidence type="ECO:0000256" key="6">
    <source>
        <dbReference type="SAM" id="Phobius"/>
    </source>
</evidence>
<keyword evidence="5 6" id="KW-0472">Membrane</keyword>
<keyword evidence="2" id="KW-1003">Cell membrane</keyword>
<evidence type="ECO:0000256" key="5">
    <source>
        <dbReference type="ARBA" id="ARBA00023136"/>
    </source>
</evidence>
<dbReference type="AlphaFoldDB" id="A0AAU9XJW1"/>
<evidence type="ECO:0000313" key="9">
    <source>
        <dbReference type="Proteomes" id="UP001159428"/>
    </source>
</evidence>
<feature type="domain" description="G-protein coupled receptors family 1 profile" evidence="7">
    <location>
        <begin position="47"/>
        <end position="291"/>
    </location>
</feature>
<protein>
    <recommendedName>
        <fullName evidence="7">G-protein coupled receptors family 1 profile domain-containing protein</fullName>
    </recommendedName>
</protein>
<evidence type="ECO:0000256" key="3">
    <source>
        <dbReference type="ARBA" id="ARBA00022692"/>
    </source>
</evidence>
<feature type="transmembrane region" description="Helical" evidence="6">
    <location>
        <begin position="176"/>
        <end position="199"/>
    </location>
</feature>
<keyword evidence="3 6" id="KW-0812">Transmembrane</keyword>
<dbReference type="EMBL" id="CALNXJ010000046">
    <property type="protein sequence ID" value="CAH3149782.1"/>
    <property type="molecule type" value="Genomic_DNA"/>
</dbReference>
<dbReference type="Gene3D" id="1.20.1070.10">
    <property type="entry name" value="Rhodopsin 7-helix transmembrane proteins"/>
    <property type="match status" value="1"/>
</dbReference>
<name>A0AAU9XJW1_9CNID</name>
<dbReference type="PRINTS" id="PR00237">
    <property type="entry name" value="GPCRRHODOPSN"/>
</dbReference>
<feature type="transmembrane region" description="Helical" evidence="6">
    <location>
        <begin position="112"/>
        <end position="129"/>
    </location>
</feature>
<comment type="caution">
    <text evidence="8">The sequence shown here is derived from an EMBL/GenBank/DDBJ whole genome shotgun (WGS) entry which is preliminary data.</text>
</comment>
<evidence type="ECO:0000313" key="8">
    <source>
        <dbReference type="EMBL" id="CAH3149782.1"/>
    </source>
</evidence>
<feature type="transmembrane region" description="Helical" evidence="6">
    <location>
        <begin position="25"/>
        <end position="56"/>
    </location>
</feature>
<accession>A0AAU9XJW1</accession>
<dbReference type="InterPro" id="IPR000276">
    <property type="entry name" value="GPCR_Rhodpsn"/>
</dbReference>
<dbReference type="CDD" id="cd00637">
    <property type="entry name" value="7tm_classA_rhodopsin-like"/>
    <property type="match status" value="1"/>
</dbReference>
<evidence type="ECO:0000256" key="1">
    <source>
        <dbReference type="ARBA" id="ARBA00004651"/>
    </source>
</evidence>
<dbReference type="PANTHER" id="PTHR22750">
    <property type="entry name" value="G-PROTEIN COUPLED RECEPTOR"/>
    <property type="match status" value="1"/>
</dbReference>
<evidence type="ECO:0000259" key="7">
    <source>
        <dbReference type="PROSITE" id="PS50262"/>
    </source>
</evidence>